<dbReference type="AlphaFoldDB" id="A0AAD7EH28"/>
<protein>
    <submittedName>
        <fullName evidence="3">Short-chain dehydrogenase</fullName>
    </submittedName>
</protein>
<reference evidence="3" key="1">
    <citation type="submission" date="2023-03" db="EMBL/GenBank/DDBJ databases">
        <title>Massive genome expansion in bonnet fungi (Mycena s.s.) driven by repeated elements and novel gene families across ecological guilds.</title>
        <authorList>
            <consortium name="Lawrence Berkeley National Laboratory"/>
            <person name="Harder C.B."/>
            <person name="Miyauchi S."/>
            <person name="Viragh M."/>
            <person name="Kuo A."/>
            <person name="Thoen E."/>
            <person name="Andreopoulos B."/>
            <person name="Lu D."/>
            <person name="Skrede I."/>
            <person name="Drula E."/>
            <person name="Henrissat B."/>
            <person name="Morin E."/>
            <person name="Kohler A."/>
            <person name="Barry K."/>
            <person name="LaButti K."/>
            <person name="Morin E."/>
            <person name="Salamov A."/>
            <person name="Lipzen A."/>
            <person name="Mereny Z."/>
            <person name="Hegedus B."/>
            <person name="Baldrian P."/>
            <person name="Stursova M."/>
            <person name="Weitz H."/>
            <person name="Taylor A."/>
            <person name="Grigoriev I.V."/>
            <person name="Nagy L.G."/>
            <person name="Martin F."/>
            <person name="Kauserud H."/>
        </authorList>
    </citation>
    <scope>NUCLEOTIDE SEQUENCE</scope>
    <source>
        <strain evidence="3">CBHHK002</strain>
    </source>
</reference>
<evidence type="ECO:0000313" key="3">
    <source>
        <dbReference type="EMBL" id="KAJ7321141.1"/>
    </source>
</evidence>
<keyword evidence="4" id="KW-1185">Reference proteome</keyword>
<comment type="caution">
    <text evidence="3">The sequence shown here is derived from an EMBL/GenBank/DDBJ whole genome shotgun (WGS) entry which is preliminary data.</text>
</comment>
<dbReference type="InterPro" id="IPR036291">
    <property type="entry name" value="NAD(P)-bd_dom_sf"/>
</dbReference>
<gene>
    <name evidence="3" type="ORF">DFH08DRAFT_1086039</name>
</gene>
<evidence type="ECO:0000313" key="4">
    <source>
        <dbReference type="Proteomes" id="UP001218218"/>
    </source>
</evidence>
<sequence>MTYIRFLREQWGDIPLSTPDLSKRAVLLTRAGSRLGLHAATHLASMHPQKLLLTHRNSFGIPSSLIALLKTAGVSTSFLDLTSFASVKKLEADARDVDTFVGNAATVTWKFAKTEDGWETLNYLSNALLCILLLPRLIRNGSPETPSRVILLSSDGHHFVNGSKLPTADSILDTMNDPAYCTPRRDDFCAESNRTNSPPAPPPSTPISTMNVNPDFCYSRLTRETESTLLGKLLVGAFKAVVARPTEVGSRPIVHAVVAPPLEARSPSTGRVGWWGRRTS</sequence>
<dbReference type="PANTHER" id="PTHR43157">
    <property type="entry name" value="PHOSPHATIDYLINOSITOL-GLYCAN BIOSYNTHESIS CLASS F PROTEIN-RELATED"/>
    <property type="match status" value="1"/>
</dbReference>
<organism evidence="3 4">
    <name type="scientific">Mycena albidolilacea</name>
    <dbReference type="NCBI Taxonomy" id="1033008"/>
    <lineage>
        <taxon>Eukaryota</taxon>
        <taxon>Fungi</taxon>
        <taxon>Dikarya</taxon>
        <taxon>Basidiomycota</taxon>
        <taxon>Agaricomycotina</taxon>
        <taxon>Agaricomycetes</taxon>
        <taxon>Agaricomycetidae</taxon>
        <taxon>Agaricales</taxon>
        <taxon>Marasmiineae</taxon>
        <taxon>Mycenaceae</taxon>
        <taxon>Mycena</taxon>
    </lineage>
</organism>
<dbReference type="Proteomes" id="UP001218218">
    <property type="component" value="Unassembled WGS sequence"/>
</dbReference>
<evidence type="ECO:0000256" key="1">
    <source>
        <dbReference type="ARBA" id="ARBA00023002"/>
    </source>
</evidence>
<evidence type="ECO:0000256" key="2">
    <source>
        <dbReference type="SAM" id="MobiDB-lite"/>
    </source>
</evidence>
<accession>A0AAD7EH28</accession>
<feature type="region of interest" description="Disordered" evidence="2">
    <location>
        <begin position="187"/>
        <end position="208"/>
    </location>
</feature>
<dbReference type="PANTHER" id="PTHR43157:SF31">
    <property type="entry name" value="PHOSPHATIDYLINOSITOL-GLYCAN BIOSYNTHESIS CLASS F PROTEIN"/>
    <property type="match status" value="1"/>
</dbReference>
<dbReference type="EMBL" id="JARIHO010000052">
    <property type="protein sequence ID" value="KAJ7321141.1"/>
    <property type="molecule type" value="Genomic_DNA"/>
</dbReference>
<dbReference type="GO" id="GO:0016491">
    <property type="term" value="F:oxidoreductase activity"/>
    <property type="evidence" value="ECO:0007669"/>
    <property type="project" value="UniProtKB-KW"/>
</dbReference>
<keyword evidence="1" id="KW-0560">Oxidoreductase</keyword>
<dbReference type="SUPFAM" id="SSF51735">
    <property type="entry name" value="NAD(P)-binding Rossmann-fold domains"/>
    <property type="match status" value="1"/>
</dbReference>
<proteinExistence type="predicted"/>
<dbReference type="Gene3D" id="3.40.50.720">
    <property type="entry name" value="NAD(P)-binding Rossmann-like Domain"/>
    <property type="match status" value="1"/>
</dbReference>
<name>A0AAD7EH28_9AGAR</name>